<reference evidence="1 2" key="1">
    <citation type="submission" date="2019-08" db="EMBL/GenBank/DDBJ databases">
        <title>Genome sequencing of Paenibacillus faecis DSM 23593(T).</title>
        <authorList>
            <person name="Kook J.-K."/>
            <person name="Park S.-N."/>
            <person name="Lim Y.K."/>
        </authorList>
    </citation>
    <scope>NUCLEOTIDE SEQUENCE [LARGE SCALE GENOMIC DNA]</scope>
    <source>
        <strain evidence="1 2">DSM 23593</strain>
    </source>
</reference>
<accession>A0A5D0CL68</accession>
<keyword evidence="2" id="KW-1185">Reference proteome</keyword>
<proteinExistence type="predicted"/>
<dbReference type="OrthoDB" id="284716at2"/>
<organism evidence="1 2">
    <name type="scientific">Paenibacillus faecis</name>
    <dbReference type="NCBI Taxonomy" id="862114"/>
    <lineage>
        <taxon>Bacteria</taxon>
        <taxon>Bacillati</taxon>
        <taxon>Bacillota</taxon>
        <taxon>Bacilli</taxon>
        <taxon>Bacillales</taxon>
        <taxon>Paenibacillaceae</taxon>
        <taxon>Paenibacillus</taxon>
    </lineage>
</organism>
<comment type="caution">
    <text evidence="1">The sequence shown here is derived from an EMBL/GenBank/DDBJ whole genome shotgun (WGS) entry which is preliminary data.</text>
</comment>
<dbReference type="Proteomes" id="UP000325218">
    <property type="component" value="Unassembled WGS sequence"/>
</dbReference>
<name>A0A5D0CL68_9BACL</name>
<sequence>MMKKRCLFCDEIVPTKSESNYDRYIGCSCSPGGYYSLRSDSYEAIQSFTHQKKREMFHLISAYIRERTDSDDKVTLTVNDLESIANSPEIPLTLEDKGHRLLQYLYRHAGNPGESVVIHPLSSNYNLTYSPNLQELVYIIDTLRNEHLLVREGISFQLTEKGWSEAAAIGGGKKRTPCSVLLPDQEELRSEWLGGLLPKIEKYGYLPRVVTLSGARNGEEEFSLERISESKLMIADLTGQSSEVYFAAGYAFGLNIPIIWTVHSSGAHIQLPGIEEIRPMVWESVEELAVILQHKLG</sequence>
<protein>
    <submittedName>
        <fullName evidence="1">Uncharacterized protein</fullName>
    </submittedName>
</protein>
<evidence type="ECO:0000313" key="2">
    <source>
        <dbReference type="Proteomes" id="UP000325218"/>
    </source>
</evidence>
<evidence type="ECO:0000313" key="1">
    <source>
        <dbReference type="EMBL" id="TYA10115.1"/>
    </source>
</evidence>
<gene>
    <name evidence="1" type="ORF">FRY98_26350</name>
</gene>
<dbReference type="AlphaFoldDB" id="A0A5D0CL68"/>
<dbReference type="RefSeq" id="WP_148457685.1">
    <property type="nucleotide sequence ID" value="NZ_VSDO01000006.1"/>
</dbReference>
<dbReference type="EMBL" id="VSDO01000006">
    <property type="protein sequence ID" value="TYA10115.1"/>
    <property type="molecule type" value="Genomic_DNA"/>
</dbReference>